<evidence type="ECO:0000256" key="4">
    <source>
        <dbReference type="RuleBase" id="RU003476"/>
    </source>
</evidence>
<evidence type="ECO:0000313" key="7">
    <source>
        <dbReference type="Proteomes" id="UP000230935"/>
    </source>
</evidence>
<proteinExistence type="inferred from homology"/>
<dbReference type="InterPro" id="IPR015797">
    <property type="entry name" value="NUDIX_hydrolase-like_dom_sf"/>
</dbReference>
<dbReference type="Gene3D" id="3.90.79.10">
    <property type="entry name" value="Nucleoside Triphosphate Pyrophosphohydrolase"/>
    <property type="match status" value="1"/>
</dbReference>
<dbReference type="GO" id="GO:0016787">
    <property type="term" value="F:hydrolase activity"/>
    <property type="evidence" value="ECO:0007669"/>
    <property type="project" value="UniProtKB-KW"/>
</dbReference>
<organism evidence="6 7">
    <name type="scientific">Candidatus Buchananbacteria bacterium CG10_big_fil_rev_8_21_14_0_10_42_9</name>
    <dbReference type="NCBI Taxonomy" id="1974526"/>
    <lineage>
        <taxon>Bacteria</taxon>
        <taxon>Candidatus Buchananiibacteriota</taxon>
    </lineage>
</organism>
<accession>A0A2H0W166</accession>
<dbReference type="AlphaFoldDB" id="A0A2H0W166"/>
<dbReference type="Proteomes" id="UP000230935">
    <property type="component" value="Unassembled WGS sequence"/>
</dbReference>
<evidence type="ECO:0000313" key="6">
    <source>
        <dbReference type="EMBL" id="PIS05102.1"/>
    </source>
</evidence>
<dbReference type="InterPro" id="IPR020476">
    <property type="entry name" value="Nudix_hydrolase"/>
</dbReference>
<reference evidence="7" key="1">
    <citation type="submission" date="2017-09" db="EMBL/GenBank/DDBJ databases">
        <title>Depth-based differentiation of microbial function through sediment-hosted aquifers and enrichment of novel symbionts in the deep terrestrial subsurface.</title>
        <authorList>
            <person name="Probst A.J."/>
            <person name="Ladd B."/>
            <person name="Jarett J.K."/>
            <person name="Geller-Mcgrath D.E."/>
            <person name="Sieber C.M.K."/>
            <person name="Emerson J.B."/>
            <person name="Anantharaman K."/>
            <person name="Thomas B.C."/>
            <person name="Malmstrom R."/>
            <person name="Stieglmeier M."/>
            <person name="Klingl A."/>
            <person name="Woyke T."/>
            <person name="Ryan C.M."/>
            <person name="Banfield J.F."/>
        </authorList>
    </citation>
    <scope>NUCLEOTIDE SEQUENCE [LARGE SCALE GENOMIC DNA]</scope>
</reference>
<comment type="similarity">
    <text evidence="4">Belongs to the Nudix hydrolase family.</text>
</comment>
<comment type="caution">
    <text evidence="6">The sequence shown here is derived from an EMBL/GenBank/DDBJ whole genome shotgun (WGS) entry which is preliminary data.</text>
</comment>
<evidence type="ECO:0000259" key="5">
    <source>
        <dbReference type="PROSITE" id="PS51462"/>
    </source>
</evidence>
<keyword evidence="3" id="KW-0460">Magnesium</keyword>
<evidence type="ECO:0000256" key="2">
    <source>
        <dbReference type="ARBA" id="ARBA00022801"/>
    </source>
</evidence>
<name>A0A2H0W166_9BACT</name>
<feature type="domain" description="Nudix hydrolase" evidence="5">
    <location>
        <begin position="37"/>
        <end position="169"/>
    </location>
</feature>
<dbReference type="EMBL" id="PEZZ01000021">
    <property type="protein sequence ID" value="PIS05102.1"/>
    <property type="molecule type" value="Genomic_DNA"/>
</dbReference>
<dbReference type="PROSITE" id="PS00893">
    <property type="entry name" value="NUDIX_BOX"/>
    <property type="match status" value="1"/>
</dbReference>
<sequence>MNMEFEYCPRCGTKLNPPNGRQRFKNCERCGFVNYQNPVPTASAIIVKDGKVLLGRRRSDPGKGMWDIPGGFIELNETPEEAARREILEETGLTINLEKFFGFFLGKYEYPTSPNAPTMNICFLASIQNGEPKANDDLVALEWFSKDEIPILGMAFDNNKQMLKKWITEN</sequence>
<evidence type="ECO:0000256" key="1">
    <source>
        <dbReference type="ARBA" id="ARBA00001946"/>
    </source>
</evidence>
<dbReference type="Pfam" id="PF00293">
    <property type="entry name" value="NUDIX"/>
    <property type="match status" value="1"/>
</dbReference>
<dbReference type="InterPro" id="IPR020084">
    <property type="entry name" value="NUDIX_hydrolase_CS"/>
</dbReference>
<dbReference type="PRINTS" id="PR00502">
    <property type="entry name" value="NUDIXFAMILY"/>
</dbReference>
<dbReference type="PROSITE" id="PS51462">
    <property type="entry name" value="NUDIX"/>
    <property type="match status" value="1"/>
</dbReference>
<gene>
    <name evidence="6" type="ORF">COT81_02960</name>
</gene>
<dbReference type="PANTHER" id="PTHR43222">
    <property type="entry name" value="NUDIX HYDROLASE 23"/>
    <property type="match status" value="1"/>
</dbReference>
<keyword evidence="2 4" id="KW-0378">Hydrolase</keyword>
<comment type="cofactor">
    <cofactor evidence="1">
        <name>Mg(2+)</name>
        <dbReference type="ChEBI" id="CHEBI:18420"/>
    </cofactor>
</comment>
<dbReference type="PANTHER" id="PTHR43222:SF2">
    <property type="entry name" value="NUDIX HYDROLASE 23, CHLOROPLASTIC"/>
    <property type="match status" value="1"/>
</dbReference>
<dbReference type="SUPFAM" id="SSF55811">
    <property type="entry name" value="Nudix"/>
    <property type="match status" value="1"/>
</dbReference>
<evidence type="ECO:0000256" key="3">
    <source>
        <dbReference type="ARBA" id="ARBA00022842"/>
    </source>
</evidence>
<dbReference type="InterPro" id="IPR000086">
    <property type="entry name" value="NUDIX_hydrolase_dom"/>
</dbReference>
<dbReference type="CDD" id="cd04681">
    <property type="entry name" value="NUDIX_Hydrolase"/>
    <property type="match status" value="1"/>
</dbReference>
<protein>
    <submittedName>
        <fullName evidence="6">DNA mismatch repair protein MutT</fullName>
    </submittedName>
</protein>